<evidence type="ECO:0000256" key="1">
    <source>
        <dbReference type="SAM" id="Coils"/>
    </source>
</evidence>
<comment type="caution">
    <text evidence="3">The sequence shown here is derived from an EMBL/GenBank/DDBJ whole genome shotgun (WGS) entry which is preliminary data.</text>
</comment>
<accession>A0A562SMR0</accession>
<feature type="transmembrane region" description="Helical" evidence="2">
    <location>
        <begin position="104"/>
        <end position="125"/>
    </location>
</feature>
<dbReference type="EMBL" id="VLLG01000006">
    <property type="protein sequence ID" value="TWI82575.1"/>
    <property type="molecule type" value="Genomic_DNA"/>
</dbReference>
<dbReference type="RefSeq" id="WP_145718784.1">
    <property type="nucleotide sequence ID" value="NZ_BAAAFY010000006.1"/>
</dbReference>
<reference evidence="3 4" key="1">
    <citation type="journal article" date="2013" name="Stand. Genomic Sci.">
        <title>Genomic Encyclopedia of Type Strains, Phase I: The one thousand microbial genomes (KMG-I) project.</title>
        <authorList>
            <person name="Kyrpides N.C."/>
            <person name="Woyke T."/>
            <person name="Eisen J.A."/>
            <person name="Garrity G."/>
            <person name="Lilburn T.G."/>
            <person name="Beck B.J."/>
            <person name="Whitman W.B."/>
            <person name="Hugenholtz P."/>
            <person name="Klenk H.P."/>
        </authorList>
    </citation>
    <scope>NUCLEOTIDE SEQUENCE [LARGE SCALE GENOMIC DNA]</scope>
    <source>
        <strain evidence="3 4">DSM 13484</strain>
    </source>
</reference>
<protein>
    <submittedName>
        <fullName evidence="3">Uncharacterized protein</fullName>
    </submittedName>
</protein>
<evidence type="ECO:0000313" key="4">
    <source>
        <dbReference type="Proteomes" id="UP000316778"/>
    </source>
</evidence>
<dbReference type="AlphaFoldDB" id="A0A562SMR0"/>
<keyword evidence="4" id="KW-1185">Reference proteome</keyword>
<dbReference type="Proteomes" id="UP000316778">
    <property type="component" value="Unassembled WGS sequence"/>
</dbReference>
<organism evidence="3 4">
    <name type="scientific">Chitinophaga japonensis</name>
    <name type="common">Flexibacter japonensis</name>
    <dbReference type="NCBI Taxonomy" id="104662"/>
    <lineage>
        <taxon>Bacteria</taxon>
        <taxon>Pseudomonadati</taxon>
        <taxon>Bacteroidota</taxon>
        <taxon>Chitinophagia</taxon>
        <taxon>Chitinophagales</taxon>
        <taxon>Chitinophagaceae</taxon>
        <taxon>Chitinophaga</taxon>
    </lineage>
</organism>
<keyword evidence="2" id="KW-0472">Membrane</keyword>
<keyword evidence="2" id="KW-1133">Transmembrane helix</keyword>
<proteinExistence type="predicted"/>
<sequence>MGIGNIEKDSLELVLNEFTEQQKGLTKQVDELKRAISLLEERAGDFEKKLENIKVTSPPLDTTPVKAIMIQGITEVKKIIAEQPKSVQQNKRFLLFPEHNAKEYYSVVLRWILYIVIATYCYLLIKHMADHWVT</sequence>
<dbReference type="OrthoDB" id="680456at2"/>
<keyword evidence="1" id="KW-0175">Coiled coil</keyword>
<evidence type="ECO:0000313" key="3">
    <source>
        <dbReference type="EMBL" id="TWI82575.1"/>
    </source>
</evidence>
<feature type="coiled-coil region" evidence="1">
    <location>
        <begin position="15"/>
        <end position="56"/>
    </location>
</feature>
<keyword evidence="2" id="KW-0812">Transmembrane</keyword>
<evidence type="ECO:0000256" key="2">
    <source>
        <dbReference type="SAM" id="Phobius"/>
    </source>
</evidence>
<name>A0A562SMR0_CHIJA</name>
<gene>
    <name evidence="3" type="ORF">LX66_5149</name>
</gene>